<evidence type="ECO:0000259" key="2">
    <source>
        <dbReference type="Pfam" id="PF01551"/>
    </source>
</evidence>
<evidence type="ECO:0000313" key="3">
    <source>
        <dbReference type="EMBL" id="KGO97952.1"/>
    </source>
</evidence>
<feature type="domain" description="M23ase beta-sheet core" evidence="2">
    <location>
        <begin position="171"/>
        <end position="264"/>
    </location>
</feature>
<dbReference type="Pfam" id="PF01551">
    <property type="entry name" value="Peptidase_M23"/>
    <property type="match status" value="1"/>
</dbReference>
<dbReference type="eggNOG" id="COG0739">
    <property type="taxonomic scope" value="Bacteria"/>
</dbReference>
<dbReference type="SUPFAM" id="SSF51261">
    <property type="entry name" value="Duplicated hybrid motif"/>
    <property type="match status" value="1"/>
</dbReference>
<dbReference type="InterPro" id="IPR016047">
    <property type="entry name" value="M23ase_b-sheet_dom"/>
</dbReference>
<dbReference type="Proteomes" id="UP000030003">
    <property type="component" value="Unassembled WGS sequence"/>
</dbReference>
<comment type="caution">
    <text evidence="3">The sequence shown here is derived from an EMBL/GenBank/DDBJ whole genome shotgun (WGS) entry which is preliminary data.</text>
</comment>
<feature type="compositionally biased region" description="Basic and acidic residues" evidence="1">
    <location>
        <begin position="286"/>
        <end position="297"/>
    </location>
</feature>
<dbReference type="RefSeq" id="WP_231553217.1">
    <property type="nucleotide sequence ID" value="NZ_AUHT01000005.1"/>
</dbReference>
<keyword evidence="4" id="KW-1185">Reference proteome</keyword>
<evidence type="ECO:0000256" key="1">
    <source>
        <dbReference type="SAM" id="MobiDB-lite"/>
    </source>
</evidence>
<accession>A0A0A0M7I6</accession>
<gene>
    <name evidence="3" type="ORF">N791_06380</name>
</gene>
<evidence type="ECO:0000313" key="4">
    <source>
        <dbReference type="Proteomes" id="UP000030003"/>
    </source>
</evidence>
<reference evidence="3 4" key="1">
    <citation type="submission" date="2013-08" db="EMBL/GenBank/DDBJ databases">
        <title>Genomic analysis of Lysobacter defluvii.</title>
        <authorList>
            <person name="Wang Q."/>
            <person name="Wang G."/>
        </authorList>
    </citation>
    <scope>NUCLEOTIDE SEQUENCE [LARGE SCALE GENOMIC DNA]</scope>
    <source>
        <strain evidence="3 4">IMMIB APB-9</strain>
    </source>
</reference>
<name>A0A0A0M7I6_9GAMM</name>
<dbReference type="GO" id="GO:0004222">
    <property type="term" value="F:metalloendopeptidase activity"/>
    <property type="evidence" value="ECO:0007669"/>
    <property type="project" value="TreeGrafter"/>
</dbReference>
<sequence length="297" mass="30957">MPDSTRRPRTRGGRPYAGAGLLLALALAIGMPSSVASPVDAAHAGEGPTPEGAIATLRVEDQGSRWLVWADNRLAGPAEVMVDFIESRNVSAQPALPARATLPAGGSRVVAVIGHGGGGGRPRFRLQARSIPGQPGTRPEDVLYRLPVDATAVRVDQGYGGAYSHHDDENRYAIDLAVPEGTRVLAARDGVVMQVGPRDGRGGPSGNFVRLLHDDGSMSLYAHLQPGGALATPGRRVRAGERIGLSGSTGHATGPHLHFAVQANRGMRLVSIPFRMDGLPGSARPAAEEGLRTRSGP</sequence>
<dbReference type="CDD" id="cd12797">
    <property type="entry name" value="M23_peptidase"/>
    <property type="match status" value="1"/>
</dbReference>
<dbReference type="InterPro" id="IPR011055">
    <property type="entry name" value="Dup_hybrid_motif"/>
</dbReference>
<dbReference type="STRING" id="1385515.GCA_000423325_00824"/>
<organism evidence="3 4">
    <name type="scientific">Lysobacter defluvii IMMIB APB-9 = DSM 18482</name>
    <dbReference type="NCBI Taxonomy" id="1385515"/>
    <lineage>
        <taxon>Bacteria</taxon>
        <taxon>Pseudomonadati</taxon>
        <taxon>Pseudomonadota</taxon>
        <taxon>Gammaproteobacteria</taxon>
        <taxon>Lysobacterales</taxon>
        <taxon>Lysobacteraceae</taxon>
        <taxon>Novilysobacter</taxon>
    </lineage>
</organism>
<feature type="region of interest" description="Disordered" evidence="1">
    <location>
        <begin position="278"/>
        <end position="297"/>
    </location>
</feature>
<dbReference type="Gene3D" id="2.70.70.10">
    <property type="entry name" value="Glucose Permease (Domain IIA)"/>
    <property type="match status" value="1"/>
</dbReference>
<proteinExistence type="predicted"/>
<dbReference type="PANTHER" id="PTHR21666:SF294">
    <property type="entry name" value="PEPTIDASE M23"/>
    <property type="match status" value="1"/>
</dbReference>
<dbReference type="AlphaFoldDB" id="A0A0A0M7I6"/>
<dbReference type="PANTHER" id="PTHR21666">
    <property type="entry name" value="PEPTIDASE-RELATED"/>
    <property type="match status" value="1"/>
</dbReference>
<protein>
    <submittedName>
        <fullName evidence="3">Peptidase</fullName>
    </submittedName>
</protein>
<dbReference type="EMBL" id="AVBH01000161">
    <property type="protein sequence ID" value="KGO97952.1"/>
    <property type="molecule type" value="Genomic_DNA"/>
</dbReference>
<dbReference type="InterPro" id="IPR050570">
    <property type="entry name" value="Cell_wall_metabolism_enzyme"/>
</dbReference>